<accession>A0AAW2FXF4</accession>
<dbReference type="EMBL" id="JADYXP020000007">
    <property type="protein sequence ID" value="KAL0119779.1"/>
    <property type="molecule type" value="Genomic_DNA"/>
</dbReference>
<gene>
    <name evidence="2" type="ORF">PUN28_007903</name>
</gene>
<proteinExistence type="predicted"/>
<name>A0AAW2FXF4_9HYME</name>
<dbReference type="Proteomes" id="UP001430953">
    <property type="component" value="Unassembled WGS sequence"/>
</dbReference>
<keyword evidence="3" id="KW-1185">Reference proteome</keyword>
<dbReference type="AlphaFoldDB" id="A0AAW2FXF4"/>
<reference evidence="2 3" key="1">
    <citation type="submission" date="2023-03" db="EMBL/GenBank/DDBJ databases">
        <title>High recombination rates correlate with genetic variation in Cardiocondyla obscurior ants.</title>
        <authorList>
            <person name="Errbii M."/>
        </authorList>
    </citation>
    <scope>NUCLEOTIDE SEQUENCE [LARGE SCALE GENOMIC DNA]</scope>
    <source>
        <strain evidence="2">Alpha-2009</strain>
        <tissue evidence="2">Whole body</tissue>
    </source>
</reference>
<sequence>MVHRRRGCATPRFQKNVSMVSHSRTTNCAREIHHFVSQKVVATPPGLRSRPRSRVREPDRRLAATITSCWRENQSCNRARTRYVKTNFLSRADSASPRRRRAESEPSNSARTPDDSYRRYMSKTQPPSPRFLSNFVAY</sequence>
<evidence type="ECO:0000313" key="2">
    <source>
        <dbReference type="EMBL" id="KAL0119779.1"/>
    </source>
</evidence>
<organism evidence="2 3">
    <name type="scientific">Cardiocondyla obscurior</name>
    <dbReference type="NCBI Taxonomy" id="286306"/>
    <lineage>
        <taxon>Eukaryota</taxon>
        <taxon>Metazoa</taxon>
        <taxon>Ecdysozoa</taxon>
        <taxon>Arthropoda</taxon>
        <taxon>Hexapoda</taxon>
        <taxon>Insecta</taxon>
        <taxon>Pterygota</taxon>
        <taxon>Neoptera</taxon>
        <taxon>Endopterygota</taxon>
        <taxon>Hymenoptera</taxon>
        <taxon>Apocrita</taxon>
        <taxon>Aculeata</taxon>
        <taxon>Formicoidea</taxon>
        <taxon>Formicidae</taxon>
        <taxon>Myrmicinae</taxon>
        <taxon>Cardiocondyla</taxon>
    </lineage>
</organism>
<protein>
    <submittedName>
        <fullName evidence="2">Uncharacterized protein</fullName>
    </submittedName>
</protein>
<evidence type="ECO:0000256" key="1">
    <source>
        <dbReference type="SAM" id="MobiDB-lite"/>
    </source>
</evidence>
<comment type="caution">
    <text evidence="2">The sequence shown here is derived from an EMBL/GenBank/DDBJ whole genome shotgun (WGS) entry which is preliminary data.</text>
</comment>
<feature type="region of interest" description="Disordered" evidence="1">
    <location>
        <begin position="88"/>
        <end position="138"/>
    </location>
</feature>
<evidence type="ECO:0000313" key="3">
    <source>
        <dbReference type="Proteomes" id="UP001430953"/>
    </source>
</evidence>